<dbReference type="RefSeq" id="WP_267162897.1">
    <property type="nucleotide sequence ID" value="NZ_CP112972.1"/>
</dbReference>
<evidence type="ECO:0000313" key="4">
    <source>
        <dbReference type="Proteomes" id="UP001596445"/>
    </source>
</evidence>
<comment type="caution">
    <text evidence="3">The sequence shown here is derived from an EMBL/GenBank/DDBJ whole genome shotgun (WGS) entry which is preliminary data.</text>
</comment>
<reference evidence="3 4" key="1">
    <citation type="journal article" date="2019" name="Int. J. Syst. Evol. Microbiol.">
        <title>The Global Catalogue of Microorganisms (GCM) 10K type strain sequencing project: providing services to taxonomists for standard genome sequencing and annotation.</title>
        <authorList>
            <consortium name="The Broad Institute Genomics Platform"/>
            <consortium name="The Broad Institute Genome Sequencing Center for Infectious Disease"/>
            <person name="Wu L."/>
            <person name="Ma J."/>
        </authorList>
    </citation>
    <scope>NUCLEOTIDE SEQUENCE [LARGE SCALE GENOMIC DNA]</scope>
    <source>
        <strain evidence="3 4">JCM 30072</strain>
    </source>
</reference>
<organism evidence="3 4">
    <name type="scientific">Halovenus salina</name>
    <dbReference type="NCBI Taxonomy" id="1510225"/>
    <lineage>
        <taxon>Archaea</taxon>
        <taxon>Methanobacteriati</taxon>
        <taxon>Methanobacteriota</taxon>
        <taxon>Stenosarchaea group</taxon>
        <taxon>Halobacteria</taxon>
        <taxon>Halobacteriales</taxon>
        <taxon>Haloarculaceae</taxon>
        <taxon>Halovenus</taxon>
    </lineage>
</organism>
<dbReference type="PANTHER" id="PTHR35177:SF2">
    <property type="entry name" value="HYDROGENASE MATURATION FACTOR HYBG"/>
    <property type="match status" value="1"/>
</dbReference>
<comment type="similarity">
    <text evidence="1">Belongs to the HupF/HypC family.</text>
</comment>
<gene>
    <name evidence="3" type="ORF">ACFQQG_02000</name>
</gene>
<dbReference type="NCBIfam" id="TIGR00074">
    <property type="entry name" value="hypC_hupF"/>
    <property type="match status" value="1"/>
</dbReference>
<keyword evidence="4" id="KW-1185">Reference proteome</keyword>
<dbReference type="Proteomes" id="UP001596445">
    <property type="component" value="Unassembled WGS sequence"/>
</dbReference>
<accession>A0ABD5VY38</accession>
<protein>
    <submittedName>
        <fullName evidence="3">HypC/HybG/HupF family hydrogenase formation chaperone</fullName>
    </submittedName>
</protein>
<dbReference type="EMBL" id="JBHSZI010000001">
    <property type="protein sequence ID" value="MFC7057169.1"/>
    <property type="molecule type" value="Genomic_DNA"/>
</dbReference>
<dbReference type="AlphaFoldDB" id="A0ABD5VY38"/>
<dbReference type="Gene3D" id="2.30.30.140">
    <property type="match status" value="1"/>
</dbReference>
<dbReference type="PANTHER" id="PTHR35177">
    <property type="entry name" value="HYDROGENASE MATURATION FACTOR HYBG"/>
    <property type="match status" value="1"/>
</dbReference>
<feature type="compositionally biased region" description="Acidic residues" evidence="2">
    <location>
        <begin position="98"/>
        <end position="117"/>
    </location>
</feature>
<dbReference type="PRINTS" id="PR00445">
    <property type="entry name" value="HUPFHYPC"/>
</dbReference>
<dbReference type="Pfam" id="PF01455">
    <property type="entry name" value="HupF_HypC"/>
    <property type="match status" value="1"/>
</dbReference>
<proteinExistence type="inferred from homology"/>
<name>A0ABD5VY38_9EURY</name>
<dbReference type="InterPro" id="IPR001109">
    <property type="entry name" value="Hydrogenase_HupF/HypC"/>
</dbReference>
<sequence>MCLGVPGEIKEIDGHEAVADFWGVERRVRLDIVGDAVEEGDYILNHVGYAIRKIPESEVEQTMELFETMLDADPEDMMADDMIEELEANSGAPAPGAQDDDEGDEDDDLLEELGIDV</sequence>
<dbReference type="SUPFAM" id="SSF159127">
    <property type="entry name" value="HupF/HypC-like"/>
    <property type="match status" value="1"/>
</dbReference>
<evidence type="ECO:0000313" key="3">
    <source>
        <dbReference type="EMBL" id="MFC7057169.1"/>
    </source>
</evidence>
<evidence type="ECO:0000256" key="2">
    <source>
        <dbReference type="SAM" id="MobiDB-lite"/>
    </source>
</evidence>
<evidence type="ECO:0000256" key="1">
    <source>
        <dbReference type="ARBA" id="ARBA00006018"/>
    </source>
</evidence>
<feature type="region of interest" description="Disordered" evidence="2">
    <location>
        <begin position="84"/>
        <end position="117"/>
    </location>
</feature>
<dbReference type="GeneID" id="76628992"/>